<dbReference type="SUPFAM" id="SSF53474">
    <property type="entry name" value="alpha/beta-Hydrolases"/>
    <property type="match status" value="1"/>
</dbReference>
<evidence type="ECO:0000259" key="1">
    <source>
        <dbReference type="Pfam" id="PF00561"/>
    </source>
</evidence>
<dbReference type="RefSeq" id="WP_202828621.1">
    <property type="nucleotide sequence ID" value="NZ_JAEUXJ010000021.1"/>
</dbReference>
<dbReference type="Pfam" id="PF00561">
    <property type="entry name" value="Abhydrolase_1"/>
    <property type="match status" value="1"/>
</dbReference>
<comment type="caution">
    <text evidence="2">The sequence shown here is derived from an EMBL/GenBank/DDBJ whole genome shotgun (WGS) entry which is preliminary data.</text>
</comment>
<dbReference type="Proteomes" id="UP000606490">
    <property type="component" value="Unassembled WGS sequence"/>
</dbReference>
<sequence length="281" mass="29288">MDVFDFAGMSVHCEVWGAGGALLMAHSGVGSGAQWQRVAAFLDGRRCVAPDLLGHGRTGAPAGVAITHDLQADLLAALIERGPAGPDPVDVVGHSYGGAGAVRLALRRPGLVRSLVLIEPLLMSLLGEAGDPLFAEYEAVARDFLRHAEAENAAAAWARFMDYRNGPGAWAALGEKARARLVAQTALGAETLRANLANPTTLVDCCRIAVPTTVVLGAETTPADRRTAEVLAATVPGSRCVAIPGAGHMSPLTHPEEVARIIRECPGKPSPPSPDEPEIRL</sequence>
<dbReference type="InterPro" id="IPR029058">
    <property type="entry name" value="AB_hydrolase_fold"/>
</dbReference>
<dbReference type="PRINTS" id="PR00412">
    <property type="entry name" value="EPOXHYDRLASE"/>
</dbReference>
<reference evidence="2 3" key="1">
    <citation type="submission" date="2021-01" db="EMBL/GenBank/DDBJ databases">
        <title>Belnapia mucosa sp. nov. and Belnapia arida sp. nov., isolated from the Tabernas Desert (Almeria, Spain).</title>
        <authorList>
            <person name="Molina-Menor E."/>
            <person name="Vidal-Verdu A."/>
            <person name="Calonge A."/>
            <person name="Satari L."/>
            <person name="Pereto Magraner J."/>
            <person name="Porcar Miralles M."/>
        </authorList>
    </citation>
    <scope>NUCLEOTIDE SEQUENCE [LARGE SCALE GENOMIC DNA]</scope>
    <source>
        <strain evidence="2 3">T6</strain>
    </source>
</reference>
<evidence type="ECO:0000313" key="3">
    <source>
        <dbReference type="Proteomes" id="UP000606490"/>
    </source>
</evidence>
<organism evidence="2 3">
    <name type="scientific">Belnapia mucosa</name>
    <dbReference type="NCBI Taxonomy" id="2804532"/>
    <lineage>
        <taxon>Bacteria</taxon>
        <taxon>Pseudomonadati</taxon>
        <taxon>Pseudomonadota</taxon>
        <taxon>Alphaproteobacteria</taxon>
        <taxon>Acetobacterales</taxon>
        <taxon>Roseomonadaceae</taxon>
        <taxon>Belnapia</taxon>
    </lineage>
</organism>
<protein>
    <submittedName>
        <fullName evidence="2">Alpha/beta hydrolase</fullName>
    </submittedName>
</protein>
<dbReference type="InterPro" id="IPR050266">
    <property type="entry name" value="AB_hydrolase_sf"/>
</dbReference>
<name>A0ABS1VB34_9PROT</name>
<dbReference type="GO" id="GO:0016787">
    <property type="term" value="F:hydrolase activity"/>
    <property type="evidence" value="ECO:0007669"/>
    <property type="project" value="UniProtKB-KW"/>
</dbReference>
<gene>
    <name evidence="2" type="ORF">JMJ55_26480</name>
</gene>
<dbReference type="PRINTS" id="PR00111">
    <property type="entry name" value="ABHYDROLASE"/>
</dbReference>
<dbReference type="PANTHER" id="PTHR43798">
    <property type="entry name" value="MONOACYLGLYCEROL LIPASE"/>
    <property type="match status" value="1"/>
</dbReference>
<evidence type="ECO:0000313" key="2">
    <source>
        <dbReference type="EMBL" id="MBL6458880.1"/>
    </source>
</evidence>
<dbReference type="InterPro" id="IPR000073">
    <property type="entry name" value="AB_hydrolase_1"/>
</dbReference>
<accession>A0ABS1VB34</accession>
<dbReference type="InterPro" id="IPR000639">
    <property type="entry name" value="Epox_hydrolase-like"/>
</dbReference>
<feature type="domain" description="AB hydrolase-1" evidence="1">
    <location>
        <begin position="21"/>
        <end position="255"/>
    </location>
</feature>
<dbReference type="EMBL" id="JAEUXJ010000021">
    <property type="protein sequence ID" value="MBL6458880.1"/>
    <property type="molecule type" value="Genomic_DNA"/>
</dbReference>
<keyword evidence="2" id="KW-0378">Hydrolase</keyword>
<keyword evidence="3" id="KW-1185">Reference proteome</keyword>
<dbReference type="Gene3D" id="3.40.50.1820">
    <property type="entry name" value="alpha/beta hydrolase"/>
    <property type="match status" value="1"/>
</dbReference>
<proteinExistence type="predicted"/>